<evidence type="ECO:0000313" key="5">
    <source>
        <dbReference type="Proteomes" id="UP000789759"/>
    </source>
</evidence>
<dbReference type="AlphaFoldDB" id="A0A9N9GAQ0"/>
<dbReference type="PANTHER" id="PTHR34605">
    <property type="entry name" value="PHAGE_INTEGRASE DOMAIN-CONTAINING PROTEIN"/>
    <property type="match status" value="1"/>
</dbReference>
<dbReference type="GO" id="GO:0006310">
    <property type="term" value="P:DNA recombination"/>
    <property type="evidence" value="ECO:0007669"/>
    <property type="project" value="UniProtKB-KW"/>
</dbReference>
<dbReference type="GO" id="GO:0003677">
    <property type="term" value="F:DNA binding"/>
    <property type="evidence" value="ECO:0007669"/>
    <property type="project" value="InterPro"/>
</dbReference>
<protein>
    <submittedName>
        <fullName evidence="4">17672_t:CDS:1</fullName>
    </submittedName>
</protein>
<dbReference type="Proteomes" id="UP000789759">
    <property type="component" value="Unassembled WGS sequence"/>
</dbReference>
<keyword evidence="1" id="KW-0233">DNA recombination</keyword>
<dbReference type="InterPro" id="IPR052925">
    <property type="entry name" value="Phage_Integrase-like_Recomb"/>
</dbReference>
<organism evidence="4 5">
    <name type="scientific">Cetraspora pellucida</name>
    <dbReference type="NCBI Taxonomy" id="1433469"/>
    <lineage>
        <taxon>Eukaryota</taxon>
        <taxon>Fungi</taxon>
        <taxon>Fungi incertae sedis</taxon>
        <taxon>Mucoromycota</taxon>
        <taxon>Glomeromycotina</taxon>
        <taxon>Glomeromycetes</taxon>
        <taxon>Diversisporales</taxon>
        <taxon>Gigasporaceae</taxon>
        <taxon>Cetraspora</taxon>
    </lineage>
</organism>
<evidence type="ECO:0000259" key="3">
    <source>
        <dbReference type="PROSITE" id="PS50800"/>
    </source>
</evidence>
<sequence>MSFVSWTKLTVKELQDLCETCGFSTGGNKEELSDRLQGYFEKRKGKLPEKLQENEVKTREFPEEDMDGFNGRTFANNPVIDLEGDYLKDGSQEADCSVRDEFAARSQEKDRVEPFSVDIFMFALSKMEKKIDKNFSALQREMEEGELLDEAWPSIKLSKPHNQHEYDFLAKIGKCLDRAIKVLQVSARKEFIGIREEIETHAVTLRLADNKGWRTALQIVGSSDRMMEKYKDHILIFSNSWLDSCFSRWKYSDKARNNQHKRKRSKDRQSPSSSDSEGDELYRRKENLVGQDSQLHASTAEVLVILPLIVPSQVQRPLANLKTLIDYTQAPSLKEYTIPMESTGPPPVVMDWLVNGIPLFSRGVLVLAVQPVPNQYSLSAEQREWVVEETNRLLKTSAIRVFRQGRTMKEPQLAVSSSKDRLIDMLLARAYDLRKNSVSHGWNQLSREHLEAQLLDLTKDYKVRKVFKALLKEHRKDREPEWPCDPLPVNALKHFIDNKPPYISEEFWVRDSALVAIGLRTMRHPGELCKIRCKDIKIRKKMCWIQISSSKTDQFANGKFIPIEYSDSRYCPAKLLIRYLRIRPSVDDHFTAHSIRIGGATAAMEAGLSLTQIQTIGGWDSKAVMLYLRTVGT</sequence>
<dbReference type="PROSITE" id="PS50800">
    <property type="entry name" value="SAP"/>
    <property type="match status" value="1"/>
</dbReference>
<keyword evidence="5" id="KW-1185">Reference proteome</keyword>
<dbReference type="SUPFAM" id="SSF56349">
    <property type="entry name" value="DNA breaking-rejoining enzymes"/>
    <property type="match status" value="1"/>
</dbReference>
<name>A0A9N9GAQ0_9GLOM</name>
<accession>A0A9N9GAQ0</accession>
<dbReference type="SMART" id="SM00513">
    <property type="entry name" value="SAP"/>
    <property type="match status" value="1"/>
</dbReference>
<proteinExistence type="predicted"/>
<dbReference type="InterPro" id="IPR003034">
    <property type="entry name" value="SAP_dom"/>
</dbReference>
<reference evidence="4" key="1">
    <citation type="submission" date="2021-06" db="EMBL/GenBank/DDBJ databases">
        <authorList>
            <person name="Kallberg Y."/>
            <person name="Tangrot J."/>
            <person name="Rosling A."/>
        </authorList>
    </citation>
    <scope>NUCLEOTIDE SEQUENCE</scope>
    <source>
        <strain evidence="4">FL966</strain>
    </source>
</reference>
<dbReference type="SUPFAM" id="SSF68906">
    <property type="entry name" value="SAP domain"/>
    <property type="match status" value="1"/>
</dbReference>
<dbReference type="GO" id="GO:0015074">
    <property type="term" value="P:DNA integration"/>
    <property type="evidence" value="ECO:0007669"/>
    <property type="project" value="InterPro"/>
</dbReference>
<evidence type="ECO:0000313" key="4">
    <source>
        <dbReference type="EMBL" id="CAG8589200.1"/>
    </source>
</evidence>
<dbReference type="InterPro" id="IPR011010">
    <property type="entry name" value="DNA_brk_join_enz"/>
</dbReference>
<evidence type="ECO:0000256" key="1">
    <source>
        <dbReference type="ARBA" id="ARBA00023172"/>
    </source>
</evidence>
<comment type="caution">
    <text evidence="4">The sequence shown here is derived from an EMBL/GenBank/DDBJ whole genome shotgun (WGS) entry which is preliminary data.</text>
</comment>
<dbReference type="Gene3D" id="1.10.720.30">
    <property type="entry name" value="SAP domain"/>
    <property type="match status" value="1"/>
</dbReference>
<dbReference type="Pfam" id="PF02037">
    <property type="entry name" value="SAP"/>
    <property type="match status" value="1"/>
</dbReference>
<dbReference type="Gene3D" id="1.10.443.10">
    <property type="entry name" value="Intergrase catalytic core"/>
    <property type="match status" value="2"/>
</dbReference>
<dbReference type="InterPro" id="IPR036361">
    <property type="entry name" value="SAP_dom_sf"/>
</dbReference>
<feature type="compositionally biased region" description="Basic residues" evidence="2">
    <location>
        <begin position="257"/>
        <end position="266"/>
    </location>
</feature>
<evidence type="ECO:0000256" key="2">
    <source>
        <dbReference type="SAM" id="MobiDB-lite"/>
    </source>
</evidence>
<gene>
    <name evidence="4" type="ORF">CPELLU_LOCUS6452</name>
</gene>
<dbReference type="InterPro" id="IPR013762">
    <property type="entry name" value="Integrase-like_cat_sf"/>
</dbReference>
<feature type="domain" description="SAP" evidence="3">
    <location>
        <begin position="6"/>
        <end position="40"/>
    </location>
</feature>
<feature type="region of interest" description="Disordered" evidence="2">
    <location>
        <begin position="256"/>
        <end position="280"/>
    </location>
</feature>
<feature type="non-terminal residue" evidence="4">
    <location>
        <position position="633"/>
    </location>
</feature>
<dbReference type="OrthoDB" id="2433192at2759"/>
<dbReference type="PANTHER" id="PTHR34605:SF3">
    <property type="entry name" value="P CELL-TYPE AGGLUTINATION PROTEIN MAP4-LIKE-RELATED"/>
    <property type="match status" value="1"/>
</dbReference>
<dbReference type="EMBL" id="CAJVQA010004007">
    <property type="protein sequence ID" value="CAG8589200.1"/>
    <property type="molecule type" value="Genomic_DNA"/>
</dbReference>